<protein>
    <submittedName>
        <fullName evidence="10">Biopolymer transport protein ExbB</fullName>
    </submittedName>
</protein>
<evidence type="ECO:0000256" key="6">
    <source>
        <dbReference type="RuleBase" id="RU004057"/>
    </source>
</evidence>
<dbReference type="STRING" id="1387353.BSF38_05678"/>
<dbReference type="Proteomes" id="UP000186309">
    <property type="component" value="Chromosome"/>
</dbReference>
<accession>A0A1U7CYW6</accession>
<dbReference type="Pfam" id="PF01618">
    <property type="entry name" value="MotA_ExbB"/>
    <property type="match status" value="1"/>
</dbReference>
<dbReference type="InterPro" id="IPR050790">
    <property type="entry name" value="ExbB/TolQ_transport"/>
</dbReference>
<evidence type="ECO:0000256" key="3">
    <source>
        <dbReference type="ARBA" id="ARBA00022692"/>
    </source>
</evidence>
<dbReference type="EMBL" id="CP019082">
    <property type="protein sequence ID" value="APW64088.1"/>
    <property type="molecule type" value="Genomic_DNA"/>
</dbReference>
<keyword evidence="5 8" id="KW-0472">Membrane</keyword>
<dbReference type="AlphaFoldDB" id="A0A1U7CYW6"/>
<name>A0A1U7CYW6_9BACT</name>
<evidence type="ECO:0000313" key="10">
    <source>
        <dbReference type="EMBL" id="APW64088.1"/>
    </source>
</evidence>
<evidence type="ECO:0000313" key="11">
    <source>
        <dbReference type="Proteomes" id="UP000186309"/>
    </source>
</evidence>
<keyword evidence="2" id="KW-1003">Cell membrane</keyword>
<feature type="domain" description="MotA/TolQ/ExbB proton channel" evidence="9">
    <location>
        <begin position="137"/>
        <end position="254"/>
    </location>
</feature>
<feature type="transmembrane region" description="Helical" evidence="8">
    <location>
        <begin position="215"/>
        <end position="240"/>
    </location>
</feature>
<keyword evidence="4 8" id="KW-1133">Transmembrane helix</keyword>
<evidence type="ECO:0000259" key="9">
    <source>
        <dbReference type="Pfam" id="PF01618"/>
    </source>
</evidence>
<evidence type="ECO:0000256" key="1">
    <source>
        <dbReference type="ARBA" id="ARBA00004651"/>
    </source>
</evidence>
<feature type="region of interest" description="Disordered" evidence="7">
    <location>
        <begin position="35"/>
        <end position="57"/>
    </location>
</feature>
<evidence type="ECO:0000256" key="2">
    <source>
        <dbReference type="ARBA" id="ARBA00022475"/>
    </source>
</evidence>
<proteinExistence type="inferred from homology"/>
<evidence type="ECO:0000256" key="4">
    <source>
        <dbReference type="ARBA" id="ARBA00022989"/>
    </source>
</evidence>
<keyword evidence="3 8" id="KW-0812">Transmembrane</keyword>
<reference evidence="11" key="1">
    <citation type="submission" date="2016-12" db="EMBL/GenBank/DDBJ databases">
        <title>Comparative genomics of four Isosphaeraceae planctomycetes: a common pool of plasmids and glycoside hydrolase genes.</title>
        <authorList>
            <person name="Ivanova A."/>
        </authorList>
    </citation>
    <scope>NUCLEOTIDE SEQUENCE [LARGE SCALE GENOMIC DNA]</scope>
    <source>
        <strain evidence="11">PX4</strain>
    </source>
</reference>
<dbReference type="InterPro" id="IPR002898">
    <property type="entry name" value="MotA_ExbB_proton_chnl"/>
</dbReference>
<dbReference type="KEGG" id="pbor:BSF38_05678"/>
<keyword evidence="6" id="KW-0653">Protein transport</keyword>
<sequence>MESWYGRVLAMVIGVLLLAGPEGLVPLAPTRATAQDGASARGGDERSASAESAGDANAPKVDARESFFRWMVRASGPIGVLIAAMSFYLIALVVWMALRYRTSAALPRRLVREVQELLDQKRYSDAYSRAAADPSLFGRVLSAGVRKLSSGVAQAQRSMEMANEDATMEMEHRTTYLATVGTLGPMIGLVGTVYGMIMAFRVIATEGSSPQASQLAAGISTALFATLEGIAISIPAIYFYSFFRNRIARLSLEVAMAAEPLLEQFAPGVKPQEPAAPSTATPMPMPGTGSHPHPFALNAALAASAGAAPRSALPPAHSE</sequence>
<gene>
    <name evidence="10" type="primary">exbB_2</name>
    <name evidence="10" type="ORF">BSF38_05678</name>
</gene>
<organism evidence="10 11">
    <name type="scientific">Paludisphaera borealis</name>
    <dbReference type="NCBI Taxonomy" id="1387353"/>
    <lineage>
        <taxon>Bacteria</taxon>
        <taxon>Pseudomonadati</taxon>
        <taxon>Planctomycetota</taxon>
        <taxon>Planctomycetia</taxon>
        <taxon>Isosphaerales</taxon>
        <taxon>Isosphaeraceae</taxon>
        <taxon>Paludisphaera</taxon>
    </lineage>
</organism>
<dbReference type="GO" id="GO:0005886">
    <property type="term" value="C:plasma membrane"/>
    <property type="evidence" value="ECO:0007669"/>
    <property type="project" value="UniProtKB-SubCell"/>
</dbReference>
<dbReference type="PANTHER" id="PTHR30625">
    <property type="entry name" value="PROTEIN TOLQ"/>
    <property type="match status" value="1"/>
</dbReference>
<keyword evidence="6" id="KW-0813">Transport</keyword>
<feature type="transmembrane region" description="Helical" evidence="8">
    <location>
        <begin position="176"/>
        <end position="203"/>
    </location>
</feature>
<dbReference type="GO" id="GO:0017038">
    <property type="term" value="P:protein import"/>
    <property type="evidence" value="ECO:0007669"/>
    <property type="project" value="TreeGrafter"/>
</dbReference>
<feature type="compositionally biased region" description="Low complexity" evidence="7">
    <location>
        <begin position="275"/>
        <end position="295"/>
    </location>
</feature>
<feature type="region of interest" description="Disordered" evidence="7">
    <location>
        <begin position="268"/>
        <end position="295"/>
    </location>
</feature>
<comment type="subcellular location">
    <subcellularLocation>
        <location evidence="1">Cell membrane</location>
        <topology evidence="1">Multi-pass membrane protein</topology>
    </subcellularLocation>
    <subcellularLocation>
        <location evidence="6">Membrane</location>
        <topology evidence="6">Multi-pass membrane protein</topology>
    </subcellularLocation>
</comment>
<evidence type="ECO:0000256" key="8">
    <source>
        <dbReference type="SAM" id="Phobius"/>
    </source>
</evidence>
<evidence type="ECO:0000256" key="5">
    <source>
        <dbReference type="ARBA" id="ARBA00023136"/>
    </source>
</evidence>
<evidence type="ECO:0000256" key="7">
    <source>
        <dbReference type="SAM" id="MobiDB-lite"/>
    </source>
</evidence>
<keyword evidence="11" id="KW-1185">Reference proteome</keyword>
<comment type="similarity">
    <text evidence="6">Belongs to the exbB/tolQ family.</text>
</comment>
<feature type="transmembrane region" description="Helical" evidence="8">
    <location>
        <begin position="78"/>
        <end position="98"/>
    </location>
</feature>
<dbReference type="RefSeq" id="WP_076350367.1">
    <property type="nucleotide sequence ID" value="NZ_CP019082.1"/>
</dbReference>
<dbReference type="PANTHER" id="PTHR30625:SF17">
    <property type="entry name" value="TOLQ-RELATED"/>
    <property type="match status" value="1"/>
</dbReference>